<reference evidence="12" key="3">
    <citation type="submission" date="2018-08" db="EMBL/GenBank/DDBJ databases">
        <title>Leveraging single-cell genomics to expand the Fungal Tree of Life.</title>
        <authorList>
            <consortium name="DOE Joint Genome Institute"/>
            <person name="Ahrendt S.R."/>
            <person name="Quandt C.A."/>
            <person name="Ciobanu D."/>
            <person name="Clum A."/>
            <person name="Salamov A."/>
            <person name="Andreopoulos B."/>
            <person name="Cheng J.-F."/>
            <person name="Woyke T."/>
            <person name="Pelin A."/>
            <person name="Henrissat B."/>
            <person name="Reynolds N."/>
            <person name="Benny G.L."/>
            <person name="Smith M.E."/>
            <person name="James T.Y."/>
            <person name="Grigoriev I.V."/>
        </authorList>
    </citation>
    <scope>NUCLEOTIDE SEQUENCE</scope>
    <source>
        <strain evidence="12">CSF55</strain>
    </source>
</reference>
<dbReference type="PANTHER" id="PTHR13205:SF15">
    <property type="entry name" value="DOLICHOL KINASE"/>
    <property type="match status" value="1"/>
</dbReference>
<feature type="transmembrane region" description="Helical" evidence="10">
    <location>
        <begin position="32"/>
        <end position="52"/>
    </location>
</feature>
<accession>A0A075B318</accession>
<dbReference type="EMBL" id="ML006520">
    <property type="protein sequence ID" value="RKP16463.1"/>
    <property type="molecule type" value="Genomic_DNA"/>
</dbReference>
<dbReference type="Proteomes" id="UP000281549">
    <property type="component" value="Unassembled WGS sequence"/>
</dbReference>
<feature type="transmembrane region" description="Helical" evidence="10">
    <location>
        <begin position="58"/>
        <end position="80"/>
    </location>
</feature>
<evidence type="ECO:0000256" key="8">
    <source>
        <dbReference type="ARBA" id="ARBA00022989"/>
    </source>
</evidence>
<dbReference type="InterPro" id="IPR032974">
    <property type="entry name" value="Polypren_kinase"/>
</dbReference>
<dbReference type="GO" id="GO:0004168">
    <property type="term" value="F:dolichol kinase activity"/>
    <property type="evidence" value="ECO:0007669"/>
    <property type="project" value="UniProtKB-EC"/>
</dbReference>
<dbReference type="STRING" id="988480.A0A075B318"/>
<evidence type="ECO:0000256" key="2">
    <source>
        <dbReference type="ARBA" id="ARBA00010794"/>
    </source>
</evidence>
<dbReference type="OMA" id="CIFVILE"/>
<dbReference type="AlphaFoldDB" id="A0A075B318"/>
<protein>
    <recommendedName>
        <fullName evidence="3">dolichol kinase</fullName>
        <ecNumber evidence="3">2.7.1.108</ecNumber>
    </recommendedName>
</protein>
<organism evidence="11 13">
    <name type="scientific">Rozella allomycis (strain CSF55)</name>
    <dbReference type="NCBI Taxonomy" id="988480"/>
    <lineage>
        <taxon>Eukaryota</taxon>
        <taxon>Fungi</taxon>
        <taxon>Fungi incertae sedis</taxon>
        <taxon>Cryptomycota</taxon>
        <taxon>Cryptomycota incertae sedis</taxon>
        <taxon>Rozella</taxon>
    </lineage>
</organism>
<name>A0A075B318_ROZAC</name>
<dbReference type="EMBL" id="KE560384">
    <property type="protein sequence ID" value="EPZ36955.1"/>
    <property type="molecule type" value="Genomic_DNA"/>
</dbReference>
<keyword evidence="8 10" id="KW-1133">Transmembrane helix</keyword>
<feature type="transmembrane region" description="Helical" evidence="10">
    <location>
        <begin position="92"/>
        <end position="112"/>
    </location>
</feature>
<keyword evidence="5 10" id="KW-0812">Transmembrane</keyword>
<keyword evidence="9 10" id="KW-0472">Membrane</keyword>
<evidence type="ECO:0000256" key="6">
    <source>
        <dbReference type="ARBA" id="ARBA00022777"/>
    </source>
</evidence>
<dbReference type="GO" id="GO:0043048">
    <property type="term" value="P:dolichyl monophosphate biosynthetic process"/>
    <property type="evidence" value="ECO:0007669"/>
    <property type="project" value="TreeGrafter"/>
</dbReference>
<evidence type="ECO:0000256" key="9">
    <source>
        <dbReference type="ARBA" id="ARBA00023136"/>
    </source>
</evidence>
<dbReference type="EC" id="2.7.1.108" evidence="3"/>
<evidence type="ECO:0000256" key="3">
    <source>
        <dbReference type="ARBA" id="ARBA00012132"/>
    </source>
</evidence>
<evidence type="ECO:0000313" key="11">
    <source>
        <dbReference type="EMBL" id="EPZ36955.1"/>
    </source>
</evidence>
<dbReference type="PANTHER" id="PTHR13205">
    <property type="entry name" value="TRANSMEMBRANE PROTEIN 15-RELATED"/>
    <property type="match status" value="1"/>
</dbReference>
<comment type="subcellular location">
    <subcellularLocation>
        <location evidence="1">Endoplasmic reticulum membrane</location>
        <topology evidence="1">Multi-pass membrane protein</topology>
    </subcellularLocation>
</comment>
<evidence type="ECO:0000313" key="12">
    <source>
        <dbReference type="EMBL" id="RKP16463.1"/>
    </source>
</evidence>
<keyword evidence="13" id="KW-1185">Reference proteome</keyword>
<keyword evidence="7" id="KW-0256">Endoplasmic reticulum</keyword>
<keyword evidence="4" id="KW-0808">Transferase</keyword>
<evidence type="ECO:0000256" key="5">
    <source>
        <dbReference type="ARBA" id="ARBA00022692"/>
    </source>
</evidence>
<gene>
    <name evidence="11" type="ORF">O9G_001400</name>
    <name evidence="12" type="ORF">ROZALSC1DRAFT_31610</name>
</gene>
<comment type="similarity">
    <text evidence="2">Belongs to the polyprenol kinase family.</text>
</comment>
<evidence type="ECO:0000256" key="10">
    <source>
        <dbReference type="SAM" id="Phobius"/>
    </source>
</evidence>
<evidence type="ECO:0000313" key="13">
    <source>
        <dbReference type="Proteomes" id="UP000030755"/>
    </source>
</evidence>
<dbReference type="OrthoDB" id="377083at2759"/>
<dbReference type="GO" id="GO:0005789">
    <property type="term" value="C:endoplasmic reticulum membrane"/>
    <property type="evidence" value="ECO:0007669"/>
    <property type="project" value="UniProtKB-SubCell"/>
</dbReference>
<dbReference type="HOGENOM" id="CLU_1714333_0_0_1"/>
<reference evidence="14" key="2">
    <citation type="journal article" date="2018" name="Nat. Microbiol.">
        <title>Leveraging single-cell genomics to expand the fungal tree of life.</title>
        <authorList>
            <person name="Ahrendt S.R."/>
            <person name="Quandt C.A."/>
            <person name="Ciobanu D."/>
            <person name="Clum A."/>
            <person name="Salamov A."/>
            <person name="Andreopoulos B."/>
            <person name="Cheng J.F."/>
            <person name="Woyke T."/>
            <person name="Pelin A."/>
            <person name="Henrissat B."/>
            <person name="Reynolds N.K."/>
            <person name="Benny G.L."/>
            <person name="Smith M.E."/>
            <person name="James T.Y."/>
            <person name="Grigoriev I.V."/>
        </authorList>
    </citation>
    <scope>NUCLEOTIDE SEQUENCE [LARGE SCALE GENOMIC DNA]</scope>
    <source>
        <strain evidence="14">CSF55</strain>
    </source>
</reference>
<reference evidence="11 13" key="1">
    <citation type="journal article" date="2013" name="Curr. Biol.">
        <title>Shared signatures of parasitism and phylogenomics unite Cryptomycota and microsporidia.</title>
        <authorList>
            <person name="James T.Y."/>
            <person name="Pelin A."/>
            <person name="Bonen L."/>
            <person name="Ahrendt S."/>
            <person name="Sain D."/>
            <person name="Corradi N."/>
            <person name="Stajich J.E."/>
        </authorList>
    </citation>
    <scope>NUCLEOTIDE SEQUENCE [LARGE SCALE GENOMIC DNA]</scope>
    <source>
        <strain evidence="11 13">CSF55</strain>
        <strain evidence="11 13">CSF55</strain>
    </source>
</reference>
<proteinExistence type="inferred from homology"/>
<evidence type="ECO:0000256" key="1">
    <source>
        <dbReference type="ARBA" id="ARBA00004477"/>
    </source>
</evidence>
<sequence length="153" mass="16998">MEYFRISKIFPVLSDLLEKGLRPFTNHVDSGAIIFSHISLILAFWYPAFIGFNDSTITVFAGFQTVGLCDSMASIIGSIFGTTRFKNNRKSIEGSLAFFSAMLLSTIAISLVTRTKLYLVNILIKSIITTAVEAYLEENDNIILPLISINFSL</sequence>
<evidence type="ECO:0000256" key="7">
    <source>
        <dbReference type="ARBA" id="ARBA00022824"/>
    </source>
</evidence>
<evidence type="ECO:0000256" key="4">
    <source>
        <dbReference type="ARBA" id="ARBA00022679"/>
    </source>
</evidence>
<keyword evidence="6" id="KW-0418">Kinase</keyword>
<dbReference type="Proteomes" id="UP000030755">
    <property type="component" value="Unassembled WGS sequence"/>
</dbReference>
<evidence type="ECO:0000313" key="14">
    <source>
        <dbReference type="Proteomes" id="UP000281549"/>
    </source>
</evidence>